<dbReference type="AlphaFoldDB" id="A0AAD7W0N5"/>
<dbReference type="PROSITE" id="PS51257">
    <property type="entry name" value="PROKAR_LIPOPROTEIN"/>
    <property type="match status" value="1"/>
</dbReference>
<dbReference type="SUPFAM" id="SSF101912">
    <property type="entry name" value="Sema domain"/>
    <property type="match status" value="1"/>
</dbReference>
<evidence type="ECO:0000256" key="1">
    <source>
        <dbReference type="SAM" id="MobiDB-lite"/>
    </source>
</evidence>
<feature type="signal peptide" evidence="2">
    <location>
        <begin position="1"/>
        <end position="20"/>
    </location>
</feature>
<comment type="caution">
    <text evidence="3">The sequence shown here is derived from an EMBL/GenBank/DDBJ whole genome shotgun (WGS) entry which is preliminary data.</text>
</comment>
<feature type="compositionally biased region" description="Basic and acidic residues" evidence="1">
    <location>
        <begin position="110"/>
        <end position="124"/>
    </location>
</feature>
<dbReference type="Proteomes" id="UP001221898">
    <property type="component" value="Unassembled WGS sequence"/>
</dbReference>
<reference evidence="3" key="1">
    <citation type="journal article" date="2023" name="Science">
        <title>Genome structures resolve the early diversification of teleost fishes.</title>
        <authorList>
            <person name="Parey E."/>
            <person name="Louis A."/>
            <person name="Montfort J."/>
            <person name="Bouchez O."/>
            <person name="Roques C."/>
            <person name="Iampietro C."/>
            <person name="Lluch J."/>
            <person name="Castinel A."/>
            <person name="Donnadieu C."/>
            <person name="Desvignes T."/>
            <person name="Floi Bucao C."/>
            <person name="Jouanno E."/>
            <person name="Wen M."/>
            <person name="Mejri S."/>
            <person name="Dirks R."/>
            <person name="Jansen H."/>
            <person name="Henkel C."/>
            <person name="Chen W.J."/>
            <person name="Zahm M."/>
            <person name="Cabau C."/>
            <person name="Klopp C."/>
            <person name="Thompson A.W."/>
            <person name="Robinson-Rechavi M."/>
            <person name="Braasch I."/>
            <person name="Lecointre G."/>
            <person name="Bobe J."/>
            <person name="Postlethwait J.H."/>
            <person name="Berthelot C."/>
            <person name="Roest Crollius H."/>
            <person name="Guiguen Y."/>
        </authorList>
    </citation>
    <scope>NUCLEOTIDE SEQUENCE</scope>
    <source>
        <strain evidence="3">NC1722</strain>
    </source>
</reference>
<dbReference type="Gene3D" id="2.130.10.10">
    <property type="entry name" value="YVTN repeat-like/Quinoprotein amine dehydrogenase"/>
    <property type="match status" value="1"/>
</dbReference>
<dbReference type="EMBL" id="JAINUG010000447">
    <property type="protein sequence ID" value="KAJ8371537.1"/>
    <property type="molecule type" value="Genomic_DNA"/>
</dbReference>
<name>A0AAD7W0N5_9TELE</name>
<proteinExistence type="predicted"/>
<accession>A0AAD7W0N5</accession>
<feature type="chain" id="PRO_5042237281" evidence="2">
    <location>
        <begin position="21"/>
        <end position="158"/>
    </location>
</feature>
<feature type="compositionally biased region" description="Basic and acidic residues" evidence="1">
    <location>
        <begin position="131"/>
        <end position="149"/>
    </location>
</feature>
<feature type="region of interest" description="Disordered" evidence="1">
    <location>
        <begin position="110"/>
        <end position="158"/>
    </location>
</feature>
<evidence type="ECO:0000313" key="4">
    <source>
        <dbReference type="Proteomes" id="UP001221898"/>
    </source>
</evidence>
<evidence type="ECO:0000256" key="2">
    <source>
        <dbReference type="SAM" id="SignalP"/>
    </source>
</evidence>
<gene>
    <name evidence="3" type="ORF">AAFF_G00307740</name>
</gene>
<evidence type="ECO:0000313" key="3">
    <source>
        <dbReference type="EMBL" id="KAJ8371537.1"/>
    </source>
</evidence>
<keyword evidence="2" id="KW-0732">Signal</keyword>
<dbReference type="InterPro" id="IPR015943">
    <property type="entry name" value="WD40/YVTN_repeat-like_dom_sf"/>
</dbReference>
<protein>
    <submittedName>
        <fullName evidence="3">Uncharacterized protein</fullName>
    </submittedName>
</protein>
<sequence>MALWRLALVALAILPSCLLPHHSSYLSSVAGVACTVRKGPATGAPRCSPGRRLSRFLSPDVGSTSMLLLSLDEDTLFVGARDAVIALDAGQPGAMETKRKLDWIPSSKDLDDCSMKGKNMERARARTQHRQQREAGRLRMRSSQEDSPFRPRAAVPSR</sequence>
<dbReference type="InterPro" id="IPR036352">
    <property type="entry name" value="Semap_dom_sf"/>
</dbReference>
<keyword evidence="4" id="KW-1185">Reference proteome</keyword>
<dbReference type="GO" id="GO:0007399">
    <property type="term" value="P:nervous system development"/>
    <property type="evidence" value="ECO:0007669"/>
    <property type="project" value="UniProtKB-ARBA"/>
</dbReference>
<organism evidence="3 4">
    <name type="scientific">Aldrovandia affinis</name>
    <dbReference type="NCBI Taxonomy" id="143900"/>
    <lineage>
        <taxon>Eukaryota</taxon>
        <taxon>Metazoa</taxon>
        <taxon>Chordata</taxon>
        <taxon>Craniata</taxon>
        <taxon>Vertebrata</taxon>
        <taxon>Euteleostomi</taxon>
        <taxon>Actinopterygii</taxon>
        <taxon>Neopterygii</taxon>
        <taxon>Teleostei</taxon>
        <taxon>Notacanthiformes</taxon>
        <taxon>Halosauridae</taxon>
        <taxon>Aldrovandia</taxon>
    </lineage>
</organism>